<keyword evidence="3" id="KW-1185">Reference proteome</keyword>
<reference evidence="3" key="1">
    <citation type="journal article" date="2019" name="Int. J. Syst. Evol. Microbiol.">
        <title>The Global Catalogue of Microorganisms (GCM) 10K type strain sequencing project: providing services to taxonomists for standard genome sequencing and annotation.</title>
        <authorList>
            <consortium name="The Broad Institute Genomics Platform"/>
            <consortium name="The Broad Institute Genome Sequencing Center for Infectious Disease"/>
            <person name="Wu L."/>
            <person name="Ma J."/>
        </authorList>
    </citation>
    <scope>NUCLEOTIDE SEQUENCE [LARGE SCALE GENOMIC DNA]</scope>
    <source>
        <strain evidence="3">JCM 17906</strain>
    </source>
</reference>
<dbReference type="RefSeq" id="WP_345424416.1">
    <property type="nucleotide sequence ID" value="NZ_BAABGT010000086.1"/>
</dbReference>
<feature type="region of interest" description="Disordered" evidence="1">
    <location>
        <begin position="1"/>
        <end position="27"/>
    </location>
</feature>
<proteinExistence type="predicted"/>
<gene>
    <name evidence="2" type="ORF">GCM10023175_53840</name>
</gene>
<evidence type="ECO:0000256" key="1">
    <source>
        <dbReference type="SAM" id="MobiDB-lite"/>
    </source>
</evidence>
<comment type="caution">
    <text evidence="2">The sequence shown here is derived from an EMBL/GenBank/DDBJ whole genome shotgun (WGS) entry which is preliminary data.</text>
</comment>
<evidence type="ECO:0000313" key="3">
    <source>
        <dbReference type="Proteomes" id="UP001501598"/>
    </source>
</evidence>
<accession>A0ABP8RZC8</accession>
<dbReference type="Proteomes" id="UP001501598">
    <property type="component" value="Unassembled WGS sequence"/>
</dbReference>
<name>A0ABP8RZC8_9PSEU</name>
<evidence type="ECO:0008006" key="4">
    <source>
        <dbReference type="Google" id="ProtNLM"/>
    </source>
</evidence>
<protein>
    <recommendedName>
        <fullName evidence="4">Helix-turn-helix protein</fullName>
    </recommendedName>
</protein>
<organism evidence="2 3">
    <name type="scientific">Pseudonocardia xishanensis</name>
    <dbReference type="NCBI Taxonomy" id="630995"/>
    <lineage>
        <taxon>Bacteria</taxon>
        <taxon>Bacillati</taxon>
        <taxon>Actinomycetota</taxon>
        <taxon>Actinomycetes</taxon>
        <taxon>Pseudonocardiales</taxon>
        <taxon>Pseudonocardiaceae</taxon>
        <taxon>Pseudonocardia</taxon>
    </lineage>
</organism>
<dbReference type="InterPro" id="IPR010982">
    <property type="entry name" value="Lambda_DNA-bd_dom_sf"/>
</dbReference>
<evidence type="ECO:0000313" key="2">
    <source>
        <dbReference type="EMBL" id="GAA4554848.1"/>
    </source>
</evidence>
<sequence>MTATTETAGDLVATRESEASAQRRRADRRGNIPERLNYLFDSVHAAGDKPYSAAEVARWISEHGGSISSVYILKIRNGERLEPNQRFLRDIARFFCVPPTFFIEDDPAEIDGEALNAQILLRDDLVQSMMRRAARLSRGQQEALSGIIDSLLRAEGKEPGDS</sequence>
<dbReference type="EMBL" id="BAABGT010000086">
    <property type="protein sequence ID" value="GAA4554848.1"/>
    <property type="molecule type" value="Genomic_DNA"/>
</dbReference>
<dbReference type="Gene3D" id="1.10.260.40">
    <property type="entry name" value="lambda repressor-like DNA-binding domains"/>
    <property type="match status" value="1"/>
</dbReference>